<name>A0ABR5AQR0_BACBA</name>
<keyword evidence="2" id="KW-1185">Reference proteome</keyword>
<evidence type="ECO:0000313" key="1">
    <source>
        <dbReference type="EMBL" id="KIL77009.1"/>
    </source>
</evidence>
<dbReference type="Proteomes" id="UP000031982">
    <property type="component" value="Unassembled WGS sequence"/>
</dbReference>
<comment type="caution">
    <text evidence="1">The sequence shown here is derived from an EMBL/GenBank/DDBJ whole genome shotgun (WGS) entry which is preliminary data.</text>
</comment>
<proteinExistence type="predicted"/>
<dbReference type="EMBL" id="JXLP01000019">
    <property type="protein sequence ID" value="KIL77009.1"/>
    <property type="molecule type" value="Genomic_DNA"/>
</dbReference>
<sequence>MHPPPDKKENHPIAGLPAAAPYIAAGGSGKLCAHGMVDLLDIVFYW</sequence>
<accession>A0ABR5AQR0</accession>
<organism evidence="1 2">
    <name type="scientific">Bacillus badius</name>
    <dbReference type="NCBI Taxonomy" id="1455"/>
    <lineage>
        <taxon>Bacteria</taxon>
        <taxon>Bacillati</taxon>
        <taxon>Bacillota</taxon>
        <taxon>Bacilli</taxon>
        <taxon>Bacillales</taxon>
        <taxon>Bacillaceae</taxon>
        <taxon>Pseudobacillus</taxon>
    </lineage>
</organism>
<reference evidence="1 2" key="1">
    <citation type="submission" date="2015-01" db="EMBL/GenBank/DDBJ databases">
        <title>Genome Assembly of Bacillus badius MTCC 1458.</title>
        <authorList>
            <person name="Verma A."/>
            <person name="Khatri I."/>
            <person name="Mual P."/>
            <person name="Subramanian S."/>
            <person name="Krishnamurthi S."/>
        </authorList>
    </citation>
    <scope>NUCLEOTIDE SEQUENCE [LARGE SCALE GENOMIC DNA]</scope>
    <source>
        <strain evidence="1 2">MTCC 1458</strain>
    </source>
</reference>
<protein>
    <submittedName>
        <fullName evidence="1">Uncharacterized protein</fullName>
    </submittedName>
</protein>
<evidence type="ECO:0000313" key="2">
    <source>
        <dbReference type="Proteomes" id="UP000031982"/>
    </source>
</evidence>
<gene>
    <name evidence="1" type="ORF">SD77_1969</name>
</gene>